<evidence type="ECO:0000313" key="5">
    <source>
        <dbReference type="Proteomes" id="UP000514752"/>
    </source>
</evidence>
<dbReference type="EMBL" id="CP059567">
    <property type="protein sequence ID" value="QMT39662.1"/>
    <property type="molecule type" value="Genomic_DNA"/>
</dbReference>
<evidence type="ECO:0000313" key="4">
    <source>
        <dbReference type="EMBL" id="QMT39662.1"/>
    </source>
</evidence>
<dbReference type="RefSeq" id="WP_182121466.1">
    <property type="nucleotide sequence ID" value="NZ_CP059567.1"/>
</dbReference>
<feature type="chain" id="PRO_5027753251" description="DUF4124 domain-containing protein" evidence="3">
    <location>
        <begin position="20"/>
        <end position="173"/>
    </location>
</feature>
<gene>
    <name evidence="4" type="ORF">H3L94_07210</name>
</gene>
<evidence type="ECO:0000256" key="1">
    <source>
        <dbReference type="SAM" id="Coils"/>
    </source>
</evidence>
<dbReference type="Proteomes" id="UP000514752">
    <property type="component" value="Chromosome"/>
</dbReference>
<feature type="coiled-coil region" evidence="1">
    <location>
        <begin position="107"/>
        <end position="169"/>
    </location>
</feature>
<dbReference type="KEGG" id="nsg:H3L94_07210"/>
<accession>A0A7D7RLT8</accession>
<dbReference type="AlphaFoldDB" id="A0A7D7RLT8"/>
<sequence length="173" mass="18478">MKTPVLLALCVLLSLPATAAVYECGDGRYSNKPGPGCRSADLPKIGSYSSERPRPARQPQAETAAAPAPQRAAAPVRTPAASQRAAYQAPAAPVVAPPTTRTNSGRRMILEQELANERRALADAQKALTESRTLPRGNGAAYAAHQARINSLQSDVLDRQQNIQALQRELSRM</sequence>
<organism evidence="4 5">
    <name type="scientific">Neisseria shayeganii</name>
    <dbReference type="NCBI Taxonomy" id="607712"/>
    <lineage>
        <taxon>Bacteria</taxon>
        <taxon>Pseudomonadati</taxon>
        <taxon>Pseudomonadota</taxon>
        <taxon>Betaproteobacteria</taxon>
        <taxon>Neisseriales</taxon>
        <taxon>Neisseriaceae</taxon>
        <taxon>Neisseria</taxon>
    </lineage>
</organism>
<reference evidence="4 5" key="1">
    <citation type="submission" date="2020-07" db="EMBL/GenBank/DDBJ databases">
        <title>Genomic diversity of species in the Neisseriaceae family.</title>
        <authorList>
            <person name="Vincent A.T."/>
            <person name="Bernet E."/>
            <person name="Veyrier F.J."/>
        </authorList>
    </citation>
    <scope>NUCLEOTIDE SEQUENCE [LARGE SCALE GENOMIC DNA]</scope>
    <source>
        <strain evidence="4 5">DSM 22244</strain>
    </source>
</reference>
<proteinExistence type="predicted"/>
<feature type="region of interest" description="Disordered" evidence="2">
    <location>
        <begin position="28"/>
        <end position="102"/>
    </location>
</feature>
<name>A0A7D7RLT8_9NEIS</name>
<keyword evidence="1" id="KW-0175">Coiled coil</keyword>
<feature type="compositionally biased region" description="Low complexity" evidence="2">
    <location>
        <begin position="57"/>
        <end position="102"/>
    </location>
</feature>
<evidence type="ECO:0000256" key="3">
    <source>
        <dbReference type="SAM" id="SignalP"/>
    </source>
</evidence>
<protein>
    <recommendedName>
        <fullName evidence="6">DUF4124 domain-containing protein</fullName>
    </recommendedName>
</protein>
<feature type="signal peptide" evidence="3">
    <location>
        <begin position="1"/>
        <end position="19"/>
    </location>
</feature>
<evidence type="ECO:0008006" key="6">
    <source>
        <dbReference type="Google" id="ProtNLM"/>
    </source>
</evidence>
<keyword evidence="3" id="KW-0732">Signal</keyword>
<evidence type="ECO:0000256" key="2">
    <source>
        <dbReference type="SAM" id="MobiDB-lite"/>
    </source>
</evidence>